<keyword evidence="2" id="KW-1133">Transmembrane helix</keyword>
<organism evidence="4 5">
    <name type="scientific">Stenotrophomonas acidaminiphila</name>
    <dbReference type="NCBI Taxonomy" id="128780"/>
    <lineage>
        <taxon>Bacteria</taxon>
        <taxon>Pseudomonadati</taxon>
        <taxon>Pseudomonadota</taxon>
        <taxon>Gammaproteobacteria</taxon>
        <taxon>Lysobacterales</taxon>
        <taxon>Lysobacteraceae</taxon>
        <taxon>Stenotrophomonas</taxon>
    </lineage>
</organism>
<dbReference type="EMBL" id="CP012900">
    <property type="protein sequence ID" value="ALJ26687.1"/>
    <property type="molecule type" value="Genomic_DNA"/>
</dbReference>
<dbReference type="Gene3D" id="3.30.565.10">
    <property type="entry name" value="Histidine kinase-like ATPase, C-terminal domain"/>
    <property type="match status" value="1"/>
</dbReference>
<evidence type="ECO:0000256" key="2">
    <source>
        <dbReference type="SAM" id="Phobius"/>
    </source>
</evidence>
<evidence type="ECO:0000313" key="4">
    <source>
        <dbReference type="EMBL" id="ALJ26687.1"/>
    </source>
</evidence>
<dbReference type="InterPro" id="IPR036890">
    <property type="entry name" value="HATPase_C_sf"/>
</dbReference>
<dbReference type="AlphaFoldDB" id="A0A0S1AV63"/>
<accession>A0A0S1AV63</accession>
<evidence type="ECO:0000256" key="1">
    <source>
        <dbReference type="SAM" id="Coils"/>
    </source>
</evidence>
<dbReference type="InterPro" id="IPR010559">
    <property type="entry name" value="Sig_transdc_His_kin_internal"/>
</dbReference>
<keyword evidence="4" id="KW-0808">Transferase</keyword>
<dbReference type="PATRIC" id="fig|128780.6.peg.230"/>
<dbReference type="Pfam" id="PF06580">
    <property type="entry name" value="His_kinase"/>
    <property type="match status" value="1"/>
</dbReference>
<sequence length="363" mass="40670">MALLVVAIAAWWLLYGLMLAGQLVDMRSADGEVFTWRRALLHATGSTAPWVPMTLLAYLVVSRFPVGRAHFWRHTAIHLALVAGFIVFKAVYALATNPVFGWYPVLPPLGEVLVTSIGNNLILGITVMAMLHGIVYFEHVEQREQQLDALEKNLAMARLEAVKARLNPHFLFNALNSVAELMQVDVEQADRMLIAICDMLRDGLRADQLQERPLRDELRHVTNYLMIERIRLGRRMSSDVRVDEACMDIPVPTLSLQPLVENAVVHAIARSRVPGWLAIRAWTQGQHLHLSIENSRAAEGARRDGNGMGQRSVRERLHLLYADRARLETFDAEPDIYRVRLQVPLPDTAVPPAALAQGPGACR</sequence>
<dbReference type="GO" id="GO:0000155">
    <property type="term" value="F:phosphorelay sensor kinase activity"/>
    <property type="evidence" value="ECO:0007669"/>
    <property type="project" value="InterPro"/>
</dbReference>
<evidence type="ECO:0000313" key="5">
    <source>
        <dbReference type="Proteomes" id="UP000061010"/>
    </source>
</evidence>
<proteinExistence type="predicted"/>
<name>A0A0S1AV63_9GAMM</name>
<dbReference type="SUPFAM" id="SSF55874">
    <property type="entry name" value="ATPase domain of HSP90 chaperone/DNA topoisomerase II/histidine kinase"/>
    <property type="match status" value="1"/>
</dbReference>
<evidence type="ECO:0000259" key="3">
    <source>
        <dbReference type="Pfam" id="PF06580"/>
    </source>
</evidence>
<dbReference type="Proteomes" id="UP000061010">
    <property type="component" value="Chromosome"/>
</dbReference>
<dbReference type="InterPro" id="IPR050640">
    <property type="entry name" value="Bact_2-comp_sensor_kinase"/>
</dbReference>
<dbReference type="GO" id="GO:0016020">
    <property type="term" value="C:membrane"/>
    <property type="evidence" value="ECO:0007669"/>
    <property type="project" value="InterPro"/>
</dbReference>
<dbReference type="PANTHER" id="PTHR34220">
    <property type="entry name" value="SENSOR HISTIDINE KINASE YPDA"/>
    <property type="match status" value="1"/>
</dbReference>
<feature type="coiled-coil region" evidence="1">
    <location>
        <begin position="140"/>
        <end position="167"/>
    </location>
</feature>
<gene>
    <name evidence="4" type="ORF">AOT14_02260</name>
</gene>
<dbReference type="PANTHER" id="PTHR34220:SF7">
    <property type="entry name" value="SENSOR HISTIDINE KINASE YPDA"/>
    <property type="match status" value="1"/>
</dbReference>
<feature type="transmembrane region" description="Helical" evidence="2">
    <location>
        <begin position="76"/>
        <end position="95"/>
    </location>
</feature>
<feature type="transmembrane region" description="Helical" evidence="2">
    <location>
        <begin position="47"/>
        <end position="64"/>
    </location>
</feature>
<protein>
    <submittedName>
        <fullName evidence="4">Histidine kinase</fullName>
    </submittedName>
</protein>
<dbReference type="KEGG" id="sacz:AOT14_02260"/>
<keyword evidence="5" id="KW-1185">Reference proteome</keyword>
<keyword evidence="4" id="KW-0418">Kinase</keyword>
<keyword evidence="2" id="KW-0812">Transmembrane</keyword>
<reference evidence="4 5" key="1">
    <citation type="journal article" date="2015" name="Genome Announc.">
        <title>Complete Genome Sequencing of Stenotrophomonas acidaminiphila ZAC14D2_NAIMI4_2, a Multidrug-Resistant Strain Isolated from Sediments of a Polluted River in Mexico, Uncovers New Antibiotic Resistance Genes and a Novel Class-II Lasso Peptide Biosynthesis Gene Cluster.</title>
        <authorList>
            <person name="Vinuesa P."/>
            <person name="Ochoa-Sanchez L.E."/>
        </authorList>
    </citation>
    <scope>NUCLEOTIDE SEQUENCE [LARGE SCALE GENOMIC DNA]</scope>
    <source>
        <strain evidence="4 5">ZAC14D2_NAIMI4_2</strain>
    </source>
</reference>
<feature type="domain" description="Signal transduction histidine kinase internal region" evidence="3">
    <location>
        <begin position="157"/>
        <end position="235"/>
    </location>
</feature>
<keyword evidence="1" id="KW-0175">Coiled coil</keyword>
<feature type="transmembrane region" description="Helical" evidence="2">
    <location>
        <begin position="115"/>
        <end position="137"/>
    </location>
</feature>
<keyword evidence="2" id="KW-0472">Membrane</keyword>